<dbReference type="Proteomes" id="UP000297910">
    <property type="component" value="Unassembled WGS sequence"/>
</dbReference>
<evidence type="ECO:0000313" key="2">
    <source>
        <dbReference type="Proteomes" id="UP000297910"/>
    </source>
</evidence>
<keyword evidence="2" id="KW-1185">Reference proteome</keyword>
<reference evidence="1 2" key="1">
    <citation type="submission" date="2017-12" db="EMBL/GenBank/DDBJ databases">
        <title>Comparative genomics of Botrytis spp.</title>
        <authorList>
            <person name="Valero-Jimenez C.A."/>
            <person name="Tapia P."/>
            <person name="Veloso J."/>
            <person name="Silva-Moreno E."/>
            <person name="Staats M."/>
            <person name="Valdes J.H."/>
            <person name="Van Kan J.A.L."/>
        </authorList>
    </citation>
    <scope>NUCLEOTIDE SEQUENCE [LARGE SCALE GENOMIC DNA]</scope>
    <source>
        <strain evidence="1 2">Bp0003</strain>
    </source>
</reference>
<name>A0A4Z1FGI7_9HELO</name>
<accession>A0A4Z1FGI7</accession>
<dbReference type="AlphaFoldDB" id="A0A4Z1FGI7"/>
<organism evidence="1 2">
    <name type="scientific">Botrytis paeoniae</name>
    <dbReference type="NCBI Taxonomy" id="278948"/>
    <lineage>
        <taxon>Eukaryota</taxon>
        <taxon>Fungi</taxon>
        <taxon>Dikarya</taxon>
        <taxon>Ascomycota</taxon>
        <taxon>Pezizomycotina</taxon>
        <taxon>Leotiomycetes</taxon>
        <taxon>Helotiales</taxon>
        <taxon>Sclerotiniaceae</taxon>
        <taxon>Botrytis</taxon>
    </lineage>
</organism>
<comment type="caution">
    <text evidence="1">The sequence shown here is derived from an EMBL/GenBank/DDBJ whole genome shotgun (WGS) entry which is preliminary data.</text>
</comment>
<dbReference type="EMBL" id="PQXI01000169">
    <property type="protein sequence ID" value="TGO22419.1"/>
    <property type="molecule type" value="Genomic_DNA"/>
</dbReference>
<sequence length="84" mass="9556">MTGGGWGFVCPLPDNARTSAGRIKKVHRGICTIWKVTSTNLGIARHYFTEMGYGELDDWKRNRLNTMMNQFINVGRNLGLHQFV</sequence>
<protein>
    <submittedName>
        <fullName evidence="1">Uncharacterized protein</fullName>
    </submittedName>
</protein>
<gene>
    <name evidence="1" type="ORF">BPAE_0169g00270</name>
</gene>
<evidence type="ECO:0000313" key="1">
    <source>
        <dbReference type="EMBL" id="TGO22419.1"/>
    </source>
</evidence>
<proteinExistence type="predicted"/>